<dbReference type="EMBL" id="CP002546">
    <property type="protein sequence ID" value="ADY60522.1"/>
    <property type="molecule type" value="Genomic_DNA"/>
</dbReference>
<protein>
    <submittedName>
        <fullName evidence="8">DEAD/DEAH box helicase domain protein</fullName>
    </submittedName>
</protein>
<accession>F0SGC3</accession>
<evidence type="ECO:0000259" key="6">
    <source>
        <dbReference type="PROSITE" id="PS51192"/>
    </source>
</evidence>
<proteinExistence type="predicted"/>
<feature type="domain" description="Helicase C-terminal" evidence="7">
    <location>
        <begin position="217"/>
        <end position="416"/>
    </location>
</feature>
<dbReference type="PANTHER" id="PTHR12131:SF1">
    <property type="entry name" value="ATP-DEPENDENT RNA HELICASE SUPV3L1, MITOCHONDRIAL-RELATED"/>
    <property type="match status" value="1"/>
</dbReference>
<dbReference type="Gene3D" id="3.40.50.300">
    <property type="entry name" value="P-loop containing nucleotide triphosphate hydrolases"/>
    <property type="match status" value="2"/>
</dbReference>
<evidence type="ECO:0000256" key="1">
    <source>
        <dbReference type="ARBA" id="ARBA00022741"/>
    </source>
</evidence>
<feature type="region of interest" description="Disordered" evidence="5">
    <location>
        <begin position="551"/>
        <end position="582"/>
    </location>
</feature>
<dbReference type="Pfam" id="PF00270">
    <property type="entry name" value="DEAD"/>
    <property type="match status" value="1"/>
</dbReference>
<feature type="compositionally biased region" description="Basic and acidic residues" evidence="5">
    <location>
        <begin position="513"/>
        <end position="530"/>
    </location>
</feature>
<dbReference type="KEGG" id="pbs:Plabr_2923"/>
<dbReference type="InterPro" id="IPR001650">
    <property type="entry name" value="Helicase_C-like"/>
</dbReference>
<dbReference type="InterPro" id="IPR027417">
    <property type="entry name" value="P-loop_NTPase"/>
</dbReference>
<keyword evidence="1" id="KW-0547">Nucleotide-binding</keyword>
<name>F0SGC3_RUBBR</name>
<dbReference type="CDD" id="cd18795">
    <property type="entry name" value="SF2_C_Ski2"/>
    <property type="match status" value="1"/>
</dbReference>
<evidence type="ECO:0000313" key="8">
    <source>
        <dbReference type="EMBL" id="ADY60522.1"/>
    </source>
</evidence>
<evidence type="ECO:0000313" key="9">
    <source>
        <dbReference type="Proteomes" id="UP000006860"/>
    </source>
</evidence>
<feature type="region of interest" description="Disordered" evidence="5">
    <location>
        <begin position="503"/>
        <end position="534"/>
    </location>
</feature>
<organism evidence="8 9">
    <name type="scientific">Rubinisphaera brasiliensis (strain ATCC 49424 / DSM 5305 / JCM 21570 / IAM 15109 / NBRC 103401 / IFAM 1448)</name>
    <name type="common">Planctomyces brasiliensis</name>
    <dbReference type="NCBI Taxonomy" id="756272"/>
    <lineage>
        <taxon>Bacteria</taxon>
        <taxon>Pseudomonadati</taxon>
        <taxon>Planctomycetota</taxon>
        <taxon>Planctomycetia</taxon>
        <taxon>Planctomycetales</taxon>
        <taxon>Planctomycetaceae</taxon>
        <taxon>Rubinisphaera</taxon>
    </lineage>
</organism>
<dbReference type="SUPFAM" id="SSF52540">
    <property type="entry name" value="P-loop containing nucleoside triphosphate hydrolases"/>
    <property type="match status" value="1"/>
</dbReference>
<dbReference type="RefSeq" id="WP_013629244.1">
    <property type="nucleotide sequence ID" value="NC_015174.1"/>
</dbReference>
<dbReference type="PANTHER" id="PTHR12131">
    <property type="entry name" value="ATP-DEPENDENT RNA AND DNA HELICASE"/>
    <property type="match status" value="1"/>
</dbReference>
<dbReference type="InterPro" id="IPR050699">
    <property type="entry name" value="RNA-DNA_Helicase"/>
</dbReference>
<dbReference type="SMART" id="SM00487">
    <property type="entry name" value="DEXDc"/>
    <property type="match status" value="1"/>
</dbReference>
<sequence>MDAALTRDDLASMYLDQLAFEPYPVQEEALLTWFESDEGMLVCAPTGTGKTLIAEAALFEALHTRQVAYYTTPLIALTEQKFAEIQAAAVRWGFAPEDVGLITGNRKVNPDARVLVVVAEILLNRLLDIDQERFKETFAVVMDEFHSFNDPERGAVWELTLGLLPKHVRLMLLSATVGNAPEFLSWLRNEHGRKLRLVQSHDRKVPLTFRWIPDQMLDEQLELMCEGDEDNRRVPALVFCFNRAECWTIAEQLKGKRLVSKEHQKKLAARLDEYEWGRGAGTKLKPILMRGVGVHHAGILPRYRRIVEELFQEKLLSVCMCTETLAAGINLPARSVVLKSLLKGPPGKKKLIDASSAHQMFGRAGRPQFDSSGYVFALPDEDDVKILRFKERYDQIPEDTKDPQLIKAKKQLKKKMPTRNSKKQYWNEDQFEKLRNAPSANLASRGHLPWRMLAWLLRKFEDVSELKAFISRRMLAPKQREQAEKQLYQMLKTLWAGGFVTLVPEPPPVEGEANEKKAGEDDKAESKEAEPEANEEFGAGLLGSLLQEALSTDTEDDKKKAQKKPAAKGNEASRPEAEYKPEKAIPTDKLELLLSFRGINPVYACFLLEHLGQASEEEQLQILESTLETPRSVAKDVRIPFEHLVSGQLARESLDSELIARGVLPSHRIWTEMPVDPFEFPFEDFPPPVAEKMRMLFQSDFPAVHSLSIMPVWIVADLLKFNGDFDKYISGRDLSKQEGVVFRHLLRFVLLIEEFLPHCPTGMEPEIWEERLNRWSEVISGACRNVDPVSTNEYLAEHEPE</sequence>
<dbReference type="GO" id="GO:0005524">
    <property type="term" value="F:ATP binding"/>
    <property type="evidence" value="ECO:0007669"/>
    <property type="project" value="UniProtKB-KW"/>
</dbReference>
<dbReference type="Proteomes" id="UP000006860">
    <property type="component" value="Chromosome"/>
</dbReference>
<feature type="domain" description="Helicase ATP-binding" evidence="6">
    <location>
        <begin position="31"/>
        <end position="195"/>
    </location>
</feature>
<evidence type="ECO:0000256" key="4">
    <source>
        <dbReference type="ARBA" id="ARBA00022840"/>
    </source>
</evidence>
<dbReference type="CDD" id="cd17921">
    <property type="entry name" value="DEXHc_Ski2"/>
    <property type="match status" value="1"/>
</dbReference>
<dbReference type="InterPro" id="IPR014001">
    <property type="entry name" value="Helicase_ATP-bd"/>
</dbReference>
<dbReference type="eggNOG" id="COG4581">
    <property type="taxonomic scope" value="Bacteria"/>
</dbReference>
<keyword evidence="2" id="KW-0378">Hydrolase</keyword>
<keyword evidence="4" id="KW-0067">ATP-binding</keyword>
<dbReference type="HOGENOM" id="CLU_351216_0_0_0"/>
<dbReference type="STRING" id="756272.Plabr_2923"/>
<keyword evidence="9" id="KW-1185">Reference proteome</keyword>
<dbReference type="GO" id="GO:0004386">
    <property type="term" value="F:helicase activity"/>
    <property type="evidence" value="ECO:0007669"/>
    <property type="project" value="UniProtKB-KW"/>
</dbReference>
<dbReference type="GO" id="GO:0016787">
    <property type="term" value="F:hydrolase activity"/>
    <property type="evidence" value="ECO:0007669"/>
    <property type="project" value="UniProtKB-KW"/>
</dbReference>
<gene>
    <name evidence="8" type="ordered locus">Plabr_2923</name>
</gene>
<dbReference type="SMART" id="SM00490">
    <property type="entry name" value="HELICc"/>
    <property type="match status" value="1"/>
</dbReference>
<dbReference type="GO" id="GO:0003676">
    <property type="term" value="F:nucleic acid binding"/>
    <property type="evidence" value="ECO:0007669"/>
    <property type="project" value="InterPro"/>
</dbReference>
<dbReference type="InterPro" id="IPR011545">
    <property type="entry name" value="DEAD/DEAH_box_helicase_dom"/>
</dbReference>
<dbReference type="PROSITE" id="PS51192">
    <property type="entry name" value="HELICASE_ATP_BIND_1"/>
    <property type="match status" value="1"/>
</dbReference>
<reference evidence="9" key="1">
    <citation type="submission" date="2011-02" db="EMBL/GenBank/DDBJ databases">
        <title>The complete genome of Planctomyces brasiliensis DSM 5305.</title>
        <authorList>
            <person name="Lucas S."/>
            <person name="Copeland A."/>
            <person name="Lapidus A."/>
            <person name="Bruce D."/>
            <person name="Goodwin L."/>
            <person name="Pitluck S."/>
            <person name="Kyrpides N."/>
            <person name="Mavromatis K."/>
            <person name="Pagani I."/>
            <person name="Ivanova N."/>
            <person name="Ovchinnikova G."/>
            <person name="Lu M."/>
            <person name="Detter J.C."/>
            <person name="Han C."/>
            <person name="Land M."/>
            <person name="Hauser L."/>
            <person name="Markowitz V."/>
            <person name="Cheng J.-F."/>
            <person name="Hugenholtz P."/>
            <person name="Woyke T."/>
            <person name="Wu D."/>
            <person name="Tindall B."/>
            <person name="Pomrenke H.G."/>
            <person name="Brambilla E."/>
            <person name="Klenk H.-P."/>
            <person name="Eisen J.A."/>
        </authorList>
    </citation>
    <scope>NUCLEOTIDE SEQUENCE [LARGE SCALE GENOMIC DNA]</scope>
    <source>
        <strain evidence="9">ATCC 49424 / DSM 5305 / JCM 21570 / NBRC 103401 / IFAM 1448</strain>
    </source>
</reference>
<evidence type="ECO:0000256" key="5">
    <source>
        <dbReference type="SAM" id="MobiDB-lite"/>
    </source>
</evidence>
<evidence type="ECO:0000256" key="2">
    <source>
        <dbReference type="ARBA" id="ARBA00022801"/>
    </source>
</evidence>
<dbReference type="PROSITE" id="PS51194">
    <property type="entry name" value="HELICASE_CTER"/>
    <property type="match status" value="1"/>
</dbReference>
<feature type="compositionally biased region" description="Basic and acidic residues" evidence="5">
    <location>
        <begin position="571"/>
        <end position="582"/>
    </location>
</feature>
<evidence type="ECO:0000259" key="7">
    <source>
        <dbReference type="PROSITE" id="PS51194"/>
    </source>
</evidence>
<dbReference type="Pfam" id="PF00271">
    <property type="entry name" value="Helicase_C"/>
    <property type="match status" value="1"/>
</dbReference>
<keyword evidence="3 8" id="KW-0347">Helicase</keyword>
<dbReference type="AlphaFoldDB" id="F0SGC3"/>
<evidence type="ECO:0000256" key="3">
    <source>
        <dbReference type="ARBA" id="ARBA00022806"/>
    </source>
</evidence>